<protein>
    <submittedName>
        <fullName evidence="1">Uncharacterized protein</fullName>
    </submittedName>
</protein>
<organism evidence="1">
    <name type="scientific">Tanacetum cinerariifolium</name>
    <name type="common">Dalmatian daisy</name>
    <name type="synonym">Chrysanthemum cinerariifolium</name>
    <dbReference type="NCBI Taxonomy" id="118510"/>
    <lineage>
        <taxon>Eukaryota</taxon>
        <taxon>Viridiplantae</taxon>
        <taxon>Streptophyta</taxon>
        <taxon>Embryophyta</taxon>
        <taxon>Tracheophyta</taxon>
        <taxon>Spermatophyta</taxon>
        <taxon>Magnoliopsida</taxon>
        <taxon>eudicotyledons</taxon>
        <taxon>Gunneridae</taxon>
        <taxon>Pentapetalae</taxon>
        <taxon>asterids</taxon>
        <taxon>campanulids</taxon>
        <taxon>Asterales</taxon>
        <taxon>Asteraceae</taxon>
        <taxon>Asteroideae</taxon>
        <taxon>Anthemideae</taxon>
        <taxon>Anthemidinae</taxon>
        <taxon>Tanacetum</taxon>
    </lineage>
</organism>
<gene>
    <name evidence="1" type="ORF">Tci_003284</name>
</gene>
<dbReference type="AlphaFoldDB" id="A0A6L2J3A4"/>
<reference evidence="1" key="1">
    <citation type="journal article" date="2019" name="Sci. Rep.">
        <title>Draft genome of Tanacetum cinerariifolium, the natural source of mosquito coil.</title>
        <authorList>
            <person name="Yamashiro T."/>
            <person name="Shiraishi A."/>
            <person name="Satake H."/>
            <person name="Nakayama K."/>
        </authorList>
    </citation>
    <scope>NUCLEOTIDE SEQUENCE</scope>
</reference>
<feature type="non-terminal residue" evidence="1">
    <location>
        <position position="1"/>
    </location>
</feature>
<accession>A0A6L2J3A4</accession>
<evidence type="ECO:0000313" key="1">
    <source>
        <dbReference type="EMBL" id="GEU31306.1"/>
    </source>
</evidence>
<sequence>VDSSFGLKAEGRRAVEEYLFIDFFIIGFGSEVQSRQKNLSQVLCASAPKGYKLQEEEVWPQQPPKAKEATLLQLEAELVLVLTWECMLLNVMDIIMKSQWLQQYNVIGFIENESSRFLNVVEEAHLR</sequence>
<comment type="caution">
    <text evidence="1">The sequence shown here is derived from an EMBL/GenBank/DDBJ whole genome shotgun (WGS) entry which is preliminary data.</text>
</comment>
<name>A0A6L2J3A4_TANCI</name>
<proteinExistence type="predicted"/>
<dbReference type="EMBL" id="BKCJ010000237">
    <property type="protein sequence ID" value="GEU31306.1"/>
    <property type="molecule type" value="Genomic_DNA"/>
</dbReference>